<evidence type="ECO:0000313" key="2">
    <source>
        <dbReference type="Proteomes" id="UP000252415"/>
    </source>
</evidence>
<dbReference type="EMBL" id="QPJD01000008">
    <property type="protein sequence ID" value="RCW47600.1"/>
    <property type="molecule type" value="Genomic_DNA"/>
</dbReference>
<dbReference type="AlphaFoldDB" id="A0A368VZ90"/>
<proteinExistence type="predicted"/>
<keyword evidence="2" id="KW-1185">Reference proteome</keyword>
<evidence type="ECO:0000313" key="1">
    <source>
        <dbReference type="EMBL" id="RCW47600.1"/>
    </source>
</evidence>
<organism evidence="1 2">
    <name type="scientific">Paenibacillus prosopidis</name>
    <dbReference type="NCBI Taxonomy" id="630520"/>
    <lineage>
        <taxon>Bacteria</taxon>
        <taxon>Bacillati</taxon>
        <taxon>Bacillota</taxon>
        <taxon>Bacilli</taxon>
        <taxon>Bacillales</taxon>
        <taxon>Paenibacillaceae</taxon>
        <taxon>Paenibacillus</taxon>
    </lineage>
</organism>
<comment type="caution">
    <text evidence="1">The sequence shown here is derived from an EMBL/GenBank/DDBJ whole genome shotgun (WGS) entry which is preliminary data.</text>
</comment>
<dbReference type="Proteomes" id="UP000252415">
    <property type="component" value="Unassembled WGS sequence"/>
</dbReference>
<sequence length="89" mass="9746">MAIKNLSDSVFDSAIYDGLGPQSGTPEALNEQKVNDILKQALTKAIMAKTADDANGIYDKMLNDMKSAGDEKVEAVYSSNYNARKDLWK</sequence>
<name>A0A368VZ90_9BACL</name>
<protein>
    <submittedName>
        <fullName evidence="1">Uncharacterized protein</fullName>
    </submittedName>
</protein>
<accession>A0A368VZ90</accession>
<gene>
    <name evidence="1" type="ORF">DFP97_108224</name>
</gene>
<reference evidence="1 2" key="1">
    <citation type="submission" date="2018-07" db="EMBL/GenBank/DDBJ databases">
        <title>Genomic Encyclopedia of Type Strains, Phase III (KMG-III): the genomes of soil and plant-associated and newly described type strains.</title>
        <authorList>
            <person name="Whitman W."/>
        </authorList>
    </citation>
    <scope>NUCLEOTIDE SEQUENCE [LARGE SCALE GENOMIC DNA]</scope>
    <source>
        <strain evidence="1 2">CECT 7506</strain>
    </source>
</reference>